<proteinExistence type="predicted"/>
<organism evidence="1 2">
    <name type="scientific">Hypoxylon rubiginosum</name>
    <dbReference type="NCBI Taxonomy" id="110542"/>
    <lineage>
        <taxon>Eukaryota</taxon>
        <taxon>Fungi</taxon>
        <taxon>Dikarya</taxon>
        <taxon>Ascomycota</taxon>
        <taxon>Pezizomycotina</taxon>
        <taxon>Sordariomycetes</taxon>
        <taxon>Xylariomycetidae</taxon>
        <taxon>Xylariales</taxon>
        <taxon>Hypoxylaceae</taxon>
        <taxon>Hypoxylon</taxon>
    </lineage>
</organism>
<gene>
    <name evidence="1" type="ORF">F4820DRAFT_465990</name>
</gene>
<evidence type="ECO:0000313" key="2">
    <source>
        <dbReference type="Proteomes" id="UP001497700"/>
    </source>
</evidence>
<sequence length="425" mass="49401">MAGELLDWDTCGWDEDQDGDQSTTFTTSKFDQIIETPDDSQGPLTFGIELEFLVPVIRNVYWDDPHPQDGRPAFRYNTQASLYFDSDPYQLTCDLDDKIRDVLEKACDVRFRLGREEIWHAPHDNLPLYDACRLVGDETLAFRTGRFSNHEAYEWVGKEVTSDVLSCDDPEFYTKRIRDICRAIRAMRVHLNSTCGVHVHVGHGDESFSLVTMKKFSTLILLVDELLLDLHHPSRTKNGHCAPLESWSYVQSRDIEGLLDDNRVLLTPGERQQMNEFVPTRFNFTQPRRILQTRALKFIDYRRSSRGSMGFRRFLPAGKTGGNTHTFEFRQMTGCLDPEPILHWVRVCTAFTDFARHSSPEQYKDLLDKIMDDRSTFSKFDLLLALNLDQEEQYFRQKVEAWDKGKELGFYEGDEEGRLFLSKME</sequence>
<name>A0ACB9YM42_9PEZI</name>
<keyword evidence="2" id="KW-1185">Reference proteome</keyword>
<reference evidence="1 2" key="1">
    <citation type="journal article" date="2022" name="New Phytol.">
        <title>Ecological generalism drives hyperdiversity of secondary metabolite gene clusters in xylarialean endophytes.</title>
        <authorList>
            <person name="Franco M.E.E."/>
            <person name="Wisecaver J.H."/>
            <person name="Arnold A.E."/>
            <person name="Ju Y.M."/>
            <person name="Slot J.C."/>
            <person name="Ahrendt S."/>
            <person name="Moore L.P."/>
            <person name="Eastman K.E."/>
            <person name="Scott K."/>
            <person name="Konkel Z."/>
            <person name="Mondo S.J."/>
            <person name="Kuo A."/>
            <person name="Hayes R.D."/>
            <person name="Haridas S."/>
            <person name="Andreopoulos B."/>
            <person name="Riley R."/>
            <person name="LaButti K."/>
            <person name="Pangilinan J."/>
            <person name="Lipzen A."/>
            <person name="Amirebrahimi M."/>
            <person name="Yan J."/>
            <person name="Adam C."/>
            <person name="Keymanesh K."/>
            <person name="Ng V."/>
            <person name="Louie K."/>
            <person name="Northen T."/>
            <person name="Drula E."/>
            <person name="Henrissat B."/>
            <person name="Hsieh H.M."/>
            <person name="Youens-Clark K."/>
            <person name="Lutzoni F."/>
            <person name="Miadlikowska J."/>
            <person name="Eastwood D.C."/>
            <person name="Hamelin R.C."/>
            <person name="Grigoriev I.V."/>
            <person name="U'Ren J.M."/>
        </authorList>
    </citation>
    <scope>NUCLEOTIDE SEQUENCE [LARGE SCALE GENOMIC DNA]</scope>
    <source>
        <strain evidence="1 2">CBS 119005</strain>
    </source>
</reference>
<protein>
    <submittedName>
        <fullName evidence="1">Amidoligase enzyme-domain-containing protein</fullName>
    </submittedName>
</protein>
<comment type="caution">
    <text evidence="1">The sequence shown here is derived from an EMBL/GenBank/DDBJ whole genome shotgun (WGS) entry which is preliminary data.</text>
</comment>
<accession>A0ACB9YM42</accession>
<dbReference type="EMBL" id="MU393599">
    <property type="protein sequence ID" value="KAI4860100.1"/>
    <property type="molecule type" value="Genomic_DNA"/>
</dbReference>
<dbReference type="Proteomes" id="UP001497700">
    <property type="component" value="Unassembled WGS sequence"/>
</dbReference>
<evidence type="ECO:0000313" key="1">
    <source>
        <dbReference type="EMBL" id="KAI4860100.1"/>
    </source>
</evidence>